<reference evidence="1" key="1">
    <citation type="submission" date="2025-08" db="UniProtKB">
        <authorList>
            <consortium name="Ensembl"/>
        </authorList>
    </citation>
    <scope>IDENTIFICATION</scope>
</reference>
<sequence>MCFQPRPRWFWTSRRDVTATVYLIYTYTGPCGGRDCSGGCQCFPEKGSRVSNISSCKTFLMFSVQCCLIKVDLHQSARSIQTIILFQEKVTVVSSYFLKSL</sequence>
<proteinExistence type="predicted"/>
<protein>
    <submittedName>
        <fullName evidence="1">Uncharacterized protein</fullName>
    </submittedName>
</protein>
<accession>A0A8B9J1H5</accession>
<evidence type="ECO:0000313" key="2">
    <source>
        <dbReference type="Proteomes" id="UP000694522"/>
    </source>
</evidence>
<evidence type="ECO:0000313" key="1">
    <source>
        <dbReference type="Ensembl" id="ENSACOP00000021702.1"/>
    </source>
</evidence>
<keyword evidence="2" id="KW-1185">Reference proteome</keyword>
<dbReference type="AlphaFoldDB" id="A0A8B9J1H5"/>
<name>A0A8B9J1H5_9PSIT</name>
<reference evidence="1" key="2">
    <citation type="submission" date="2025-09" db="UniProtKB">
        <authorList>
            <consortium name="Ensembl"/>
        </authorList>
    </citation>
    <scope>IDENTIFICATION</scope>
</reference>
<dbReference type="Proteomes" id="UP000694522">
    <property type="component" value="Unplaced"/>
</dbReference>
<dbReference type="Ensembl" id="ENSACOT00000022468.1">
    <property type="protein sequence ID" value="ENSACOP00000021702.1"/>
    <property type="gene ID" value="ENSACOG00000014849.1"/>
</dbReference>
<organism evidence="1 2">
    <name type="scientific">Amazona collaria</name>
    <name type="common">yellow-billed parrot</name>
    <dbReference type="NCBI Taxonomy" id="241587"/>
    <lineage>
        <taxon>Eukaryota</taxon>
        <taxon>Metazoa</taxon>
        <taxon>Chordata</taxon>
        <taxon>Craniata</taxon>
        <taxon>Vertebrata</taxon>
        <taxon>Euteleostomi</taxon>
        <taxon>Archelosauria</taxon>
        <taxon>Archosauria</taxon>
        <taxon>Dinosauria</taxon>
        <taxon>Saurischia</taxon>
        <taxon>Theropoda</taxon>
        <taxon>Coelurosauria</taxon>
        <taxon>Aves</taxon>
        <taxon>Neognathae</taxon>
        <taxon>Neoaves</taxon>
        <taxon>Telluraves</taxon>
        <taxon>Australaves</taxon>
        <taxon>Psittaciformes</taxon>
        <taxon>Psittacidae</taxon>
        <taxon>Amazona</taxon>
    </lineage>
</organism>